<evidence type="ECO:0000313" key="8">
    <source>
        <dbReference type="Proteomes" id="UP000606786"/>
    </source>
</evidence>
<reference evidence="7" key="1">
    <citation type="submission" date="2020-11" db="EMBL/GenBank/DDBJ databases">
        <authorList>
            <person name="Whitehead M."/>
        </authorList>
    </citation>
    <scope>NUCLEOTIDE SEQUENCE</scope>
    <source>
        <strain evidence="7">EGII</strain>
    </source>
</reference>
<dbReference type="AlphaFoldDB" id="A0A811V8F3"/>
<evidence type="ECO:0000256" key="3">
    <source>
        <dbReference type="ARBA" id="ARBA00022525"/>
    </source>
</evidence>
<feature type="transmembrane region" description="Helical" evidence="5">
    <location>
        <begin position="34"/>
        <end position="56"/>
    </location>
</feature>
<proteinExistence type="inferred from homology"/>
<evidence type="ECO:0000256" key="4">
    <source>
        <dbReference type="ARBA" id="ARBA00022729"/>
    </source>
</evidence>
<comment type="similarity">
    <text evidence="2">Belongs to the DIPK family.</text>
</comment>
<keyword evidence="5" id="KW-0812">Transmembrane</keyword>
<keyword evidence="5" id="KW-1133">Transmembrane helix</keyword>
<evidence type="ECO:0000256" key="5">
    <source>
        <dbReference type="SAM" id="Phobius"/>
    </source>
</evidence>
<evidence type="ECO:0000256" key="2">
    <source>
        <dbReference type="ARBA" id="ARBA00006338"/>
    </source>
</evidence>
<gene>
    <name evidence="7" type="ORF">CCAP1982_LOCUS20548</name>
</gene>
<keyword evidence="8" id="KW-1185">Reference proteome</keyword>
<keyword evidence="3" id="KW-0964">Secreted</keyword>
<keyword evidence="5" id="KW-0472">Membrane</keyword>
<comment type="subcellular location">
    <subcellularLocation>
        <location evidence="1">Secreted</location>
    </subcellularLocation>
</comment>
<dbReference type="Proteomes" id="UP000606786">
    <property type="component" value="Unassembled WGS sequence"/>
</dbReference>
<evidence type="ECO:0000313" key="7">
    <source>
        <dbReference type="EMBL" id="CAD7012468.1"/>
    </source>
</evidence>
<dbReference type="Pfam" id="PF12260">
    <property type="entry name" value="PIP49_C"/>
    <property type="match status" value="1"/>
</dbReference>
<accession>A0A811V8F3</accession>
<keyword evidence="4" id="KW-0732">Signal</keyword>
<evidence type="ECO:0000259" key="6">
    <source>
        <dbReference type="Pfam" id="PF12260"/>
    </source>
</evidence>
<evidence type="ECO:0000256" key="1">
    <source>
        <dbReference type="ARBA" id="ARBA00004613"/>
    </source>
</evidence>
<dbReference type="OrthoDB" id="10035316at2759"/>
<sequence>MKWQPKLSINQVRAVKKTYSEKSIALHLKKKTPFIICIYFIYIYIIFFISVMLLLIGRYLSSNKFLLFLIIILNLRDFLEHMHTMEYKRLPLEQVYSKSLLKQCNDIMEMIEFDHQSSTHNIANHLASNAGSSRKTQIFRRKDDDGKIIAKSYPKNANFLQRLSFPLNSDALKREFLMRANNFDLQFCPHESIDRFVYFLSNMSGHNETYAWLLLLTNAQLILHSHLEEQGFPVPRSYGLCGYTLYQEHVGDTLDVFKNANFDIKLRIAKQLLEAALKFTNGFRDYHIYITDLTADNLVYNVERDKLYFIDLNTAYIVDSRSVLYREDVDKHELIECDNCFAFVPDRLCSYSVSDLNLLSACLFLREDLKGDRTKGFLKPIPSEITVKYPNLERLLDNCVSGVEGDLTGTIQEMSRFRSTLTLIELIGEILNDF</sequence>
<dbReference type="PANTHER" id="PTHR32073:SF7">
    <property type="entry name" value="GH11358P"/>
    <property type="match status" value="1"/>
</dbReference>
<dbReference type="GO" id="GO:0005576">
    <property type="term" value="C:extracellular region"/>
    <property type="evidence" value="ECO:0007669"/>
    <property type="project" value="UniProtKB-SubCell"/>
</dbReference>
<protein>
    <submittedName>
        <fullName evidence="7">(Mediterranean fruit fly) hypothetical protein</fullName>
    </submittedName>
</protein>
<organism evidence="7 8">
    <name type="scientific">Ceratitis capitata</name>
    <name type="common">Mediterranean fruit fly</name>
    <name type="synonym">Tephritis capitata</name>
    <dbReference type="NCBI Taxonomy" id="7213"/>
    <lineage>
        <taxon>Eukaryota</taxon>
        <taxon>Metazoa</taxon>
        <taxon>Ecdysozoa</taxon>
        <taxon>Arthropoda</taxon>
        <taxon>Hexapoda</taxon>
        <taxon>Insecta</taxon>
        <taxon>Pterygota</taxon>
        <taxon>Neoptera</taxon>
        <taxon>Endopterygota</taxon>
        <taxon>Diptera</taxon>
        <taxon>Brachycera</taxon>
        <taxon>Muscomorpha</taxon>
        <taxon>Tephritoidea</taxon>
        <taxon>Tephritidae</taxon>
        <taxon>Ceratitis</taxon>
        <taxon>Ceratitis</taxon>
    </lineage>
</organism>
<dbReference type="InterPro" id="IPR022049">
    <property type="entry name" value="FAM69_kinase_dom"/>
</dbReference>
<dbReference type="InterPro" id="IPR020519">
    <property type="entry name" value="DIPK2A/B"/>
</dbReference>
<comment type="caution">
    <text evidence="7">The sequence shown here is derived from an EMBL/GenBank/DDBJ whole genome shotgun (WGS) entry which is preliminary data.</text>
</comment>
<dbReference type="Gene3D" id="1.10.510.10">
    <property type="entry name" value="Transferase(Phosphotransferase) domain 1"/>
    <property type="match status" value="1"/>
</dbReference>
<dbReference type="EMBL" id="CAJHJT010000056">
    <property type="protein sequence ID" value="CAD7012468.1"/>
    <property type="molecule type" value="Genomic_DNA"/>
</dbReference>
<feature type="domain" description="FAM69 protein-kinase" evidence="6">
    <location>
        <begin position="215"/>
        <end position="400"/>
    </location>
</feature>
<name>A0A811V8F3_CERCA</name>
<dbReference type="PANTHER" id="PTHR32073">
    <property type="entry name" value="GH11358P"/>
    <property type="match status" value="1"/>
</dbReference>